<dbReference type="EMBL" id="CAACYD010000007">
    <property type="protein sequence ID" value="VFA89798.1"/>
    <property type="molecule type" value="Genomic_DNA"/>
</dbReference>
<organism evidence="1 2">
    <name type="scientific">Gordonia paraffinivorans</name>
    <dbReference type="NCBI Taxonomy" id="175628"/>
    <lineage>
        <taxon>Bacteria</taxon>
        <taxon>Bacillati</taxon>
        <taxon>Actinomycetota</taxon>
        <taxon>Actinomycetes</taxon>
        <taxon>Mycobacteriales</taxon>
        <taxon>Gordoniaceae</taxon>
        <taxon>Gordonia</taxon>
    </lineage>
</organism>
<proteinExistence type="predicted"/>
<evidence type="ECO:0000313" key="2">
    <source>
        <dbReference type="Proteomes" id="UP000360750"/>
    </source>
</evidence>
<evidence type="ECO:0000313" key="1">
    <source>
        <dbReference type="EMBL" id="VFA89798.1"/>
    </source>
</evidence>
<comment type="caution">
    <text evidence="1">The sequence shown here is derived from an EMBL/GenBank/DDBJ whole genome shotgun (WGS) entry which is preliminary data.</text>
</comment>
<name>A0ABD7V6A2_9ACTN</name>
<gene>
    <name evidence="1" type="ORF">NCTC8139_03366</name>
</gene>
<dbReference type="AlphaFoldDB" id="A0ABD7V6A2"/>
<dbReference type="GeneID" id="60751345"/>
<reference evidence="1 2" key="1">
    <citation type="submission" date="2019-02" db="EMBL/GenBank/DDBJ databases">
        <authorList>
            <consortium name="Pathogen Informatics"/>
        </authorList>
    </citation>
    <scope>NUCLEOTIDE SEQUENCE [LARGE SCALE GENOMIC DNA]</scope>
    <source>
        <strain evidence="1 2">3012STDY6756503</strain>
    </source>
</reference>
<dbReference type="Proteomes" id="UP000360750">
    <property type="component" value="Unassembled WGS sequence"/>
</dbReference>
<accession>A0ABD7V6A2</accession>
<sequence length="277" mass="30921">MKHRYRSNQQLTARRIRRYDEYMRREVLDPAGHFVCASARECLDSARAANPGCSYYEGQLGYIGSHYDLSVDGTPWRMLFVGMELGGTIAPYSRIDRVTRSADHTRAYVPANRNPHMKGVVLGIRYALGLGAYGDAEWVEFDGTGERAHVLDCYALMNARLCSATEKPYSNASAGTDEMTRRCFRHLQAVMEILEPTLVVIQGKGLWRELGPLLPGEDIGDGRVALRRVASPVSTLVAALSHPRSEQYRWQASDDFYFQGVVAPAICAAVQIARSDR</sequence>
<evidence type="ECO:0008006" key="3">
    <source>
        <dbReference type="Google" id="ProtNLM"/>
    </source>
</evidence>
<protein>
    <recommendedName>
        <fullName evidence="3">Uracil DNA glycosylase superfamily</fullName>
    </recommendedName>
</protein>
<dbReference type="RefSeq" id="WP_131734944.1">
    <property type="nucleotide sequence ID" value="NZ_CAACYD010000007.1"/>
</dbReference>